<comment type="caution">
    <text evidence="2">The sequence shown here is derived from an EMBL/GenBank/DDBJ whole genome shotgun (WGS) entry which is preliminary data.</text>
</comment>
<dbReference type="InterPro" id="IPR000073">
    <property type="entry name" value="AB_hydrolase_1"/>
</dbReference>
<gene>
    <name evidence="2" type="ORF">R7226_07800</name>
</gene>
<dbReference type="Pfam" id="PF12697">
    <property type="entry name" value="Abhydrolase_6"/>
    <property type="match status" value="1"/>
</dbReference>
<dbReference type="PANTHER" id="PTHR37017">
    <property type="entry name" value="AB HYDROLASE-1 DOMAIN-CONTAINING PROTEIN-RELATED"/>
    <property type="match status" value="1"/>
</dbReference>
<keyword evidence="3" id="KW-1185">Reference proteome</keyword>
<protein>
    <submittedName>
        <fullName evidence="2">Alpha/beta hydrolase</fullName>
    </submittedName>
</protein>
<sequence length="238" mass="24793">MQPTIVLVHGAFAESASWNGVAERLYAAGHPVVAAANPLRGLAEDASAISDLVRTIEGPVVLAGHSYGGAVISNVDADAGDITALVYVGAFAPATGESCIELSQRFAGSTLGAALNPVPRRDGSVDLLIARDRFHAQFCSDVPKHEAGLMGATQRPIAKAALEEPTGPNPLWQQLPSFFIFGTEDHNIPATLQRSLAERANAHRTVEIYGASHAIAVSRPDETAGLILEAAHLHAAAA</sequence>
<reference evidence="3" key="1">
    <citation type="submission" date="2023-07" db="EMBL/GenBank/DDBJ databases">
        <title>Conexibacter stalactiti sp. nov., isolated from stalactites in a lava cave and emended description of the genus Conexibacter.</title>
        <authorList>
            <person name="Lee S.D."/>
        </authorList>
    </citation>
    <scope>NUCLEOTIDE SEQUENCE [LARGE SCALE GENOMIC DNA]</scope>
    <source>
        <strain evidence="3">KCTC 39840</strain>
    </source>
</reference>
<reference evidence="2 3" key="2">
    <citation type="submission" date="2023-10" db="EMBL/GenBank/DDBJ databases">
        <authorList>
            <person name="Han X.F."/>
        </authorList>
    </citation>
    <scope>NUCLEOTIDE SEQUENCE [LARGE SCALE GENOMIC DNA]</scope>
    <source>
        <strain evidence="2 3">KCTC 39840</strain>
    </source>
</reference>
<dbReference type="InterPro" id="IPR052897">
    <property type="entry name" value="Sec-Metab_Biosynth_Hydrolase"/>
</dbReference>
<keyword evidence="2" id="KW-0378">Hydrolase</keyword>
<organism evidence="2 3">
    <name type="scientific">Conexibacter stalactiti</name>
    <dbReference type="NCBI Taxonomy" id="1940611"/>
    <lineage>
        <taxon>Bacteria</taxon>
        <taxon>Bacillati</taxon>
        <taxon>Actinomycetota</taxon>
        <taxon>Thermoleophilia</taxon>
        <taxon>Solirubrobacterales</taxon>
        <taxon>Conexibacteraceae</taxon>
        <taxon>Conexibacter</taxon>
    </lineage>
</organism>
<name>A0ABU4HLS2_9ACTN</name>
<feature type="domain" description="AB hydrolase-1" evidence="1">
    <location>
        <begin position="5"/>
        <end position="224"/>
    </location>
</feature>
<accession>A0ABU4HLS2</accession>
<evidence type="ECO:0000313" key="3">
    <source>
        <dbReference type="Proteomes" id="UP001284601"/>
    </source>
</evidence>
<dbReference type="SUPFAM" id="SSF53474">
    <property type="entry name" value="alpha/beta-Hydrolases"/>
    <property type="match status" value="1"/>
</dbReference>
<dbReference type="RefSeq" id="WP_318596505.1">
    <property type="nucleotide sequence ID" value="NZ_JAWSTH010000014.1"/>
</dbReference>
<evidence type="ECO:0000259" key="1">
    <source>
        <dbReference type="Pfam" id="PF12697"/>
    </source>
</evidence>
<proteinExistence type="predicted"/>
<dbReference type="GO" id="GO:0016787">
    <property type="term" value="F:hydrolase activity"/>
    <property type="evidence" value="ECO:0007669"/>
    <property type="project" value="UniProtKB-KW"/>
</dbReference>
<dbReference type="Proteomes" id="UP001284601">
    <property type="component" value="Unassembled WGS sequence"/>
</dbReference>
<dbReference type="PANTHER" id="PTHR37017:SF11">
    <property type="entry name" value="ESTERASE_LIPASE_THIOESTERASE DOMAIN-CONTAINING PROTEIN"/>
    <property type="match status" value="1"/>
</dbReference>
<dbReference type="EMBL" id="JAWSTH010000014">
    <property type="protein sequence ID" value="MDW5594234.1"/>
    <property type="molecule type" value="Genomic_DNA"/>
</dbReference>
<dbReference type="Gene3D" id="3.40.50.1820">
    <property type="entry name" value="alpha/beta hydrolase"/>
    <property type="match status" value="1"/>
</dbReference>
<evidence type="ECO:0000313" key="2">
    <source>
        <dbReference type="EMBL" id="MDW5594234.1"/>
    </source>
</evidence>
<dbReference type="InterPro" id="IPR029058">
    <property type="entry name" value="AB_hydrolase_fold"/>
</dbReference>